<dbReference type="SUPFAM" id="SSF53448">
    <property type="entry name" value="Nucleotide-diphospho-sugar transferases"/>
    <property type="match status" value="1"/>
</dbReference>
<dbReference type="EMBL" id="AOSV01000003">
    <property type="protein sequence ID" value="EMG38527.1"/>
    <property type="molecule type" value="Genomic_DNA"/>
</dbReference>
<sequence length="421" mass="46234">MPNSAQKPPPACAAMTHSMLKEKPILPAVERLAEYTGQVLSFILDGARDILPPAEPNPDTPKWAARLVRAWSRERRPNFLLLGLWQTCLAAELRRLLPDDVLLVVSDVSPEAVRAALAQPEAAVFSHPSAALLCDTSAWAQRLLLDSTGIEPASVFAVINPLLPAAKRDPYHELERLLALRKAEVARSEKDAPSSLSLAIILHPAEPGLAEFFAAIPTWVEQICVLWDASEPPSTSALGIPPDPRRIDAAHPLAGDFAAQRNRALGLCRGEWVLSLDGDERLPVSLWAALPALMARQDVAGYYFQRQTLYPDASSCKMGYGLWPDLQFRLFRSQPGIAYQRPVHEILEGLSGTRAVLAAGAIEHYNRLNKTPEELRRKLSVFDGATGGAWGHRLNTEYPSLARALLPSSELEFPARLFMLP</sequence>
<dbReference type="OrthoDB" id="9815923at2"/>
<dbReference type="Proteomes" id="UP000011922">
    <property type="component" value="Unassembled WGS sequence"/>
</dbReference>
<proteinExistence type="predicted"/>
<organism evidence="1 2">
    <name type="scientific">Desulfocurvibacter africanus PCS</name>
    <dbReference type="NCBI Taxonomy" id="1262666"/>
    <lineage>
        <taxon>Bacteria</taxon>
        <taxon>Pseudomonadati</taxon>
        <taxon>Thermodesulfobacteriota</taxon>
        <taxon>Desulfovibrionia</taxon>
        <taxon>Desulfovibrionales</taxon>
        <taxon>Desulfovibrionaceae</taxon>
        <taxon>Desulfocurvibacter</taxon>
    </lineage>
</organism>
<accession>M5PW42</accession>
<comment type="caution">
    <text evidence="1">The sequence shown here is derived from an EMBL/GenBank/DDBJ whole genome shotgun (WGS) entry which is preliminary data.</text>
</comment>
<gene>
    <name evidence="1" type="ORF">PCS_00155</name>
</gene>
<dbReference type="InterPro" id="IPR029044">
    <property type="entry name" value="Nucleotide-diphossugar_trans"/>
</dbReference>
<name>M5PW42_DESAF</name>
<evidence type="ECO:0000313" key="2">
    <source>
        <dbReference type="Proteomes" id="UP000011922"/>
    </source>
</evidence>
<evidence type="ECO:0008006" key="3">
    <source>
        <dbReference type="Google" id="ProtNLM"/>
    </source>
</evidence>
<dbReference type="PATRIC" id="fig|1262666.3.peg.157"/>
<evidence type="ECO:0000313" key="1">
    <source>
        <dbReference type="EMBL" id="EMG38527.1"/>
    </source>
</evidence>
<reference evidence="1 2" key="1">
    <citation type="journal article" date="2013" name="Genome Announc.">
        <title>Draft Genome Sequence for Desulfovibrio africanus Strain PCS.</title>
        <authorList>
            <person name="Brown S.D."/>
            <person name="Utturkar S.M."/>
            <person name="Arkin A.P."/>
            <person name="Deutschbauer A.M."/>
            <person name="Elias D.A."/>
            <person name="Hazen T.C."/>
            <person name="Chakraborty R."/>
        </authorList>
    </citation>
    <scope>NUCLEOTIDE SEQUENCE [LARGE SCALE GENOMIC DNA]</scope>
    <source>
        <strain evidence="1 2">PCS</strain>
    </source>
</reference>
<dbReference type="AlphaFoldDB" id="M5PW42"/>
<protein>
    <recommendedName>
        <fullName evidence="3">Glycosyl transferase family 2</fullName>
    </recommendedName>
</protein>